<dbReference type="EMBL" id="RHHM01000008">
    <property type="protein sequence ID" value="RQM38061.1"/>
    <property type="molecule type" value="Genomic_DNA"/>
</dbReference>
<keyword evidence="1" id="KW-0472">Membrane</keyword>
<feature type="transmembrane region" description="Helical" evidence="1">
    <location>
        <begin position="18"/>
        <end position="37"/>
    </location>
</feature>
<reference evidence="2 3" key="1">
    <citation type="submission" date="2018-10" db="EMBL/GenBank/DDBJ databases">
        <title>Draft genome sequence for the type isolate of Erwinia psidii, agent causal of bacterial blight in guava (Psidium guajava) and wilt and die-back of Eucalyptus spp.</title>
        <authorList>
            <person name="Hermenegildo P.S."/>
            <person name="Santos S.A."/>
            <person name="Guimaraes L.M.S."/>
            <person name="Vidigal P.M.P."/>
            <person name="Pereira I.C."/>
            <person name="Badel J.L."/>
            <person name="Alfenas-Zerbini P."/>
            <person name="Ferreira M.A.S.V."/>
            <person name="Alfenas A.C."/>
        </authorList>
    </citation>
    <scope>NUCLEOTIDE SEQUENCE [LARGE SCALE GENOMIC DNA]</scope>
    <source>
        <strain evidence="2 3">IBSBF 435</strain>
    </source>
</reference>
<sequence length="158" mass="17732">MSVELTTRLNKKFISRPFILITGMSVAASLSLLAILLTQFEVKSRKEVDLHASLTASKVASGEVISTYQLTSQLPRKMTESECRHVVQSKLRVENPYNESNGQYTYHYQPGYNQNNSRCDVTIEFSTNSAHLTPRSSISVSYIDNATTESLLHSLLEK</sequence>
<dbReference type="AlphaFoldDB" id="A0A3N6SH60"/>
<dbReference type="RefSeq" id="WP_267436483.1">
    <property type="nucleotide sequence ID" value="NZ_RQRZ01000014.1"/>
</dbReference>
<accession>A0A3N6SH60</accession>
<evidence type="ECO:0000313" key="3">
    <source>
        <dbReference type="Proteomes" id="UP000279457"/>
    </source>
</evidence>
<gene>
    <name evidence="2" type="ORF">EB241_12345</name>
</gene>
<evidence type="ECO:0000256" key="1">
    <source>
        <dbReference type="SAM" id="Phobius"/>
    </source>
</evidence>
<protein>
    <submittedName>
        <fullName evidence="2">Uncharacterized protein</fullName>
    </submittedName>
</protein>
<evidence type="ECO:0000313" key="2">
    <source>
        <dbReference type="EMBL" id="RQM38061.1"/>
    </source>
</evidence>
<keyword evidence="1" id="KW-0812">Transmembrane</keyword>
<organism evidence="2 3">
    <name type="scientific">Erwinia psidii</name>
    <dbReference type="NCBI Taxonomy" id="69224"/>
    <lineage>
        <taxon>Bacteria</taxon>
        <taxon>Pseudomonadati</taxon>
        <taxon>Pseudomonadota</taxon>
        <taxon>Gammaproteobacteria</taxon>
        <taxon>Enterobacterales</taxon>
        <taxon>Erwiniaceae</taxon>
        <taxon>Erwinia</taxon>
    </lineage>
</organism>
<keyword evidence="3" id="KW-1185">Reference proteome</keyword>
<dbReference type="Proteomes" id="UP000279457">
    <property type="component" value="Unassembled WGS sequence"/>
</dbReference>
<proteinExistence type="predicted"/>
<name>A0A3N6SH60_9GAMM</name>
<keyword evidence="1" id="KW-1133">Transmembrane helix</keyword>
<comment type="caution">
    <text evidence="2">The sequence shown here is derived from an EMBL/GenBank/DDBJ whole genome shotgun (WGS) entry which is preliminary data.</text>
</comment>